<feature type="signal peptide" evidence="1">
    <location>
        <begin position="1"/>
        <end position="18"/>
    </location>
</feature>
<evidence type="ECO:0000313" key="3">
    <source>
        <dbReference type="EMBL" id="MBO8446697.1"/>
    </source>
</evidence>
<feature type="domain" description="Calcineurin-like phosphoesterase" evidence="2">
    <location>
        <begin position="25"/>
        <end position="236"/>
    </location>
</feature>
<dbReference type="InterPro" id="IPR036907">
    <property type="entry name" value="5'-Nucleotdase_C_sf"/>
</dbReference>
<dbReference type="InterPro" id="IPR006179">
    <property type="entry name" value="5_nucleotidase/apyrase"/>
</dbReference>
<dbReference type="Pfam" id="PF00149">
    <property type="entry name" value="Metallophos"/>
    <property type="match status" value="1"/>
</dbReference>
<reference evidence="3" key="2">
    <citation type="journal article" date="2021" name="PeerJ">
        <title>Extensive microbial diversity within the chicken gut microbiome revealed by metagenomics and culture.</title>
        <authorList>
            <person name="Gilroy R."/>
            <person name="Ravi A."/>
            <person name="Getino M."/>
            <person name="Pursley I."/>
            <person name="Horton D.L."/>
            <person name="Alikhan N.F."/>
            <person name="Baker D."/>
            <person name="Gharbi K."/>
            <person name="Hall N."/>
            <person name="Watson M."/>
            <person name="Adriaenssens E.M."/>
            <person name="Foster-Nyarko E."/>
            <person name="Jarju S."/>
            <person name="Secka A."/>
            <person name="Antonio M."/>
            <person name="Oren A."/>
            <person name="Chaudhuri R.R."/>
            <person name="La Ragione R."/>
            <person name="Hildebrand F."/>
            <person name="Pallen M.J."/>
        </authorList>
    </citation>
    <scope>NUCLEOTIDE SEQUENCE</scope>
    <source>
        <strain evidence="3">D3-1215</strain>
    </source>
</reference>
<dbReference type="AlphaFoldDB" id="A0A9D9EEU3"/>
<dbReference type="EMBL" id="JADIMR010000040">
    <property type="protein sequence ID" value="MBO8446697.1"/>
    <property type="molecule type" value="Genomic_DNA"/>
</dbReference>
<dbReference type="Gene3D" id="3.90.780.10">
    <property type="entry name" value="5'-Nucleotidase, C-terminal domain"/>
    <property type="match status" value="1"/>
</dbReference>
<gene>
    <name evidence="3" type="ORF">IAC32_02995</name>
</gene>
<accession>A0A9D9EEU3</accession>
<name>A0A9D9EEU3_9BACT</name>
<dbReference type="PRINTS" id="PR01607">
    <property type="entry name" value="APYRASEFAMLY"/>
</dbReference>
<keyword evidence="1" id="KW-0547">Nucleotide-binding</keyword>
<dbReference type="InterPro" id="IPR029052">
    <property type="entry name" value="Metallo-depent_PP-like"/>
</dbReference>
<evidence type="ECO:0000259" key="2">
    <source>
        <dbReference type="Pfam" id="PF00149"/>
    </source>
</evidence>
<dbReference type="GO" id="GO:0030288">
    <property type="term" value="C:outer membrane-bounded periplasmic space"/>
    <property type="evidence" value="ECO:0007669"/>
    <property type="project" value="TreeGrafter"/>
</dbReference>
<comment type="similarity">
    <text evidence="1">Belongs to the 5'-nucleotidase family.</text>
</comment>
<dbReference type="InterPro" id="IPR004843">
    <property type="entry name" value="Calcineurin-like_PHP"/>
</dbReference>
<keyword evidence="1" id="KW-0732">Signal</keyword>
<dbReference type="Proteomes" id="UP000823637">
    <property type="component" value="Unassembled WGS sequence"/>
</dbReference>
<evidence type="ECO:0000256" key="1">
    <source>
        <dbReference type="RuleBase" id="RU362119"/>
    </source>
</evidence>
<evidence type="ECO:0000313" key="4">
    <source>
        <dbReference type="Proteomes" id="UP000823637"/>
    </source>
</evidence>
<feature type="chain" id="PRO_5039755926" evidence="1">
    <location>
        <begin position="19"/>
        <end position="652"/>
    </location>
</feature>
<dbReference type="SUPFAM" id="SSF55816">
    <property type="entry name" value="5'-nucleotidase (syn. UDP-sugar hydrolase), C-terminal domain"/>
    <property type="match status" value="1"/>
</dbReference>
<dbReference type="GO" id="GO:0000166">
    <property type="term" value="F:nucleotide binding"/>
    <property type="evidence" value="ECO:0007669"/>
    <property type="project" value="UniProtKB-KW"/>
</dbReference>
<comment type="caution">
    <text evidence="3">The sequence shown here is derived from an EMBL/GenBank/DDBJ whole genome shotgun (WGS) entry which is preliminary data.</text>
</comment>
<dbReference type="SUPFAM" id="SSF56300">
    <property type="entry name" value="Metallo-dependent phosphatases"/>
    <property type="match status" value="1"/>
</dbReference>
<dbReference type="PANTHER" id="PTHR11575">
    <property type="entry name" value="5'-NUCLEOTIDASE-RELATED"/>
    <property type="match status" value="1"/>
</dbReference>
<organism evidence="3 4">
    <name type="scientific">Candidatus Enterocola intestinipullorum</name>
    <dbReference type="NCBI Taxonomy" id="2840783"/>
    <lineage>
        <taxon>Bacteria</taxon>
        <taxon>Pseudomonadati</taxon>
        <taxon>Bacteroidota</taxon>
        <taxon>Bacteroidia</taxon>
        <taxon>Bacteroidales</taxon>
        <taxon>Candidatus Enterocola</taxon>
    </lineage>
</organism>
<keyword evidence="1" id="KW-0378">Hydrolase</keyword>
<dbReference type="PANTHER" id="PTHR11575:SF24">
    <property type="entry name" value="5'-NUCLEOTIDASE"/>
    <property type="match status" value="1"/>
</dbReference>
<protein>
    <submittedName>
        <fullName evidence="3">Bifunctional metallophosphatase/5'-nucleotidase</fullName>
    </submittedName>
</protein>
<reference evidence="3" key="1">
    <citation type="submission" date="2020-10" db="EMBL/GenBank/DDBJ databases">
        <authorList>
            <person name="Gilroy R."/>
        </authorList>
    </citation>
    <scope>NUCLEOTIDE SEQUENCE</scope>
    <source>
        <strain evidence="3">D3-1215</strain>
    </source>
</reference>
<sequence length="652" mass="71360">MKHLLSILCAVLPLLPIAAQDLSLTIYSTNDLHGHILKESRDSIIDISRVAALKKNCANPVLLFDAGDLAYGMPVADSAYIEDLANLLNMAGYDAAVPGNHEFDGGMADFDSRVEKTSYPVLSANLLDAKSGYLYLERFGHGCGASLVRDMNGLKVGIFGLTTAKSASSLTAGKVDFETDKDGFYTKIARRESRKLRCAGADVVIAILHLGKPNRTADILSKVKSIDVIIDGDSHEEYVDFSKDSTRVLLQAGAFGFKIGKTVIEVERGKVRTIRARLLSRADVSDVPEDIAVAAAEARLRHKVNARYGSTGFDMPVPLWGNSAYFAAGDSVYASDPNRLVQTLEGKLWGRIMAEASAAADSLNGRKPLPTVVLKNGGSLREPLQAGDLSLTDLFRWCPNNGMVVATDASYSTLYRILSRSLDSVRMADSLRYSPETGSGAFLQWYGVCGHYDPFTGKKQFWLKTAIGDSIALLPDDSLNICTLIATEYVFADSASYGKIETICEKRLLGRELDIMGDYFRSSRLKDYSFVAALQRDLQLYGLRISGTVEENSSYKPSAQLHYPGLRCASVESVLYYKDGQGLIRRMDLSLPLDEYMRFDIPVTCQGPAVLQVECEGFRSDGKTPVGLYGSTYFNPALGSNRFHSVVLMREK</sequence>
<dbReference type="GO" id="GO:0016787">
    <property type="term" value="F:hydrolase activity"/>
    <property type="evidence" value="ECO:0007669"/>
    <property type="project" value="UniProtKB-KW"/>
</dbReference>
<dbReference type="GO" id="GO:0009166">
    <property type="term" value="P:nucleotide catabolic process"/>
    <property type="evidence" value="ECO:0007669"/>
    <property type="project" value="InterPro"/>
</dbReference>
<proteinExistence type="inferred from homology"/>
<dbReference type="Gene3D" id="3.60.21.10">
    <property type="match status" value="1"/>
</dbReference>